<comment type="caution">
    <text evidence="1">The sequence shown here is derived from an EMBL/GenBank/DDBJ whole genome shotgun (WGS) entry which is preliminary data.</text>
</comment>
<dbReference type="EMBL" id="JAMFTQ010000019">
    <property type="protein sequence ID" value="MCP1388590.1"/>
    <property type="molecule type" value="Genomic_DNA"/>
</dbReference>
<evidence type="ECO:0000313" key="2">
    <source>
        <dbReference type="Proteomes" id="UP001204000"/>
    </source>
</evidence>
<dbReference type="InterPro" id="IPR021903">
    <property type="entry name" value="DUF3515"/>
</dbReference>
<dbReference type="RefSeq" id="WP_253579338.1">
    <property type="nucleotide sequence ID" value="NZ_JAMFTQ010000019.1"/>
</dbReference>
<dbReference type="Proteomes" id="UP001204000">
    <property type="component" value="Unassembled WGS sequence"/>
</dbReference>
<reference evidence="1" key="1">
    <citation type="submission" date="2022-05" db="EMBL/GenBank/DDBJ databases">
        <title>Corynebacterium sp. TA-R-1 sp. nov., isolated from human feces.</title>
        <authorList>
            <person name="Shamsuzzaman M."/>
            <person name="Dahal R.H."/>
        </authorList>
    </citation>
    <scope>NUCLEOTIDE SEQUENCE</scope>
    <source>
        <strain evidence="1">TA-R-1</strain>
    </source>
</reference>
<name>A0ABT1G3M8_9CORY</name>
<organism evidence="1 2">
    <name type="scientific">Corynebacterium stercoris</name>
    <dbReference type="NCBI Taxonomy" id="2943490"/>
    <lineage>
        <taxon>Bacteria</taxon>
        <taxon>Bacillati</taxon>
        <taxon>Actinomycetota</taxon>
        <taxon>Actinomycetes</taxon>
        <taxon>Mycobacteriales</taxon>
        <taxon>Corynebacteriaceae</taxon>
        <taxon>Corynebacterium</taxon>
    </lineage>
</organism>
<dbReference type="Pfam" id="PF12028">
    <property type="entry name" value="DUF3515"/>
    <property type="match status" value="2"/>
</dbReference>
<sequence length="305" mass="32019">MSSMETSAKISRTPIYIILGLALALVFGVLFGARYVFQEAANQPVAMPELPSPAADSPECAEFIAALPNRVLGYPRAELAEPAPAGAAAWQRSSTERVTVRCGVEWPLQFHAYAQPETIGGQRWLRVDDVAGSTTATWFTTDRSPVVAVTADTAQLSSGTTPVDDIDTAALPVADVALAPAPLSQLAAGDATGCDSFAVPDAIAEGYSRLDVSEEHTFAWTSPGKEPIVLRCGVAEPEAYAPGAQLTQINDIPWFEDPLASGGPAGRTMYALGREAMLAAYLPLDSGNEAITNLTELISASVPAK</sequence>
<keyword evidence="2" id="KW-1185">Reference proteome</keyword>
<accession>A0ABT1G3M8</accession>
<proteinExistence type="predicted"/>
<gene>
    <name evidence="1" type="ORF">M5J20_10435</name>
</gene>
<evidence type="ECO:0000313" key="1">
    <source>
        <dbReference type="EMBL" id="MCP1388590.1"/>
    </source>
</evidence>
<protein>
    <submittedName>
        <fullName evidence="1">DUF3515 domain-containing protein</fullName>
    </submittedName>
</protein>